<dbReference type="SUPFAM" id="SSF54695">
    <property type="entry name" value="POZ domain"/>
    <property type="match status" value="1"/>
</dbReference>
<dbReference type="STRING" id="106549.A0A540LAD6"/>
<dbReference type="FunFam" id="3.30.710.10:FF:000168">
    <property type="entry name" value="BTB/POZ domain-containing protein At1g03010"/>
    <property type="match status" value="1"/>
</dbReference>
<organism evidence="9 10">
    <name type="scientific">Malus baccata</name>
    <name type="common">Siberian crab apple</name>
    <name type="synonym">Pyrus baccata</name>
    <dbReference type="NCBI Taxonomy" id="106549"/>
    <lineage>
        <taxon>Eukaryota</taxon>
        <taxon>Viridiplantae</taxon>
        <taxon>Streptophyta</taxon>
        <taxon>Embryophyta</taxon>
        <taxon>Tracheophyta</taxon>
        <taxon>Spermatophyta</taxon>
        <taxon>Magnoliopsida</taxon>
        <taxon>eudicotyledons</taxon>
        <taxon>Gunneridae</taxon>
        <taxon>Pentapetalae</taxon>
        <taxon>rosids</taxon>
        <taxon>fabids</taxon>
        <taxon>Rosales</taxon>
        <taxon>Rosaceae</taxon>
        <taxon>Amygdaloideae</taxon>
        <taxon>Maleae</taxon>
        <taxon>Malus</taxon>
    </lineage>
</organism>
<feature type="compositionally biased region" description="Acidic residues" evidence="6">
    <location>
        <begin position="366"/>
        <end position="376"/>
    </location>
</feature>
<name>A0A540LAD6_MALBA</name>
<dbReference type="Pfam" id="PF00651">
    <property type="entry name" value="BTB"/>
    <property type="match status" value="1"/>
</dbReference>
<dbReference type="Gene3D" id="3.30.710.10">
    <property type="entry name" value="Potassium Channel Kv1.1, Chain A"/>
    <property type="match status" value="1"/>
</dbReference>
<evidence type="ECO:0000259" key="8">
    <source>
        <dbReference type="PROSITE" id="PS51649"/>
    </source>
</evidence>
<dbReference type="Proteomes" id="UP000315295">
    <property type="component" value="Unassembled WGS sequence"/>
</dbReference>
<evidence type="ECO:0000256" key="2">
    <source>
        <dbReference type="ARBA" id="ARBA00022553"/>
    </source>
</evidence>
<feature type="domain" description="NPH3" evidence="8">
    <location>
        <begin position="210"/>
        <end position="494"/>
    </location>
</feature>
<feature type="domain" description="BTB" evidence="7">
    <location>
        <begin position="37"/>
        <end position="105"/>
    </location>
</feature>
<dbReference type="UniPathway" id="UPA00143"/>
<sequence>MDRGGDKHQQQQQPQLSLAKSSRQQRYNEWIFRDVPSDITIQVNGGAFSLHKFPLVSRSGRIRRLVAEHRDSDISRVELLNLPGGAESFELAAKFCYGINFEITSSNVAQLCCASDYLEMTEEFSKDNLGSRTEEYLESVVCKNLEMCVEVLQQCESLLPLADELRIVSRCIDAIASKACVEQIASSFSRLEYSSSGRLHMNRQAKSDGDWWIEDLSVIRVDLYERVITAMKCRGVRPESIGASLVNYAQKELTKKSSLWNPSGQTKVDINSAPTGHEKLVVETIVSLLPVEKLVIPINFLFGLLRSAVMLDCTIACRLDLERRIGSQLDIATLDDLLIPSFKHAGDTLFDVDTVHRILVNFSQQDDSEEDMEDGSVFESDSPHSPSQTALFKVSKLVDNYLAEIAPDANLKLAKFIVIADALPEHARTIHDGLYRAIDIYLKAHQGLTDTDKKRLCKMIDFQKLSQEAGAHAAQNERLPLQSIVQVLYFEQIRLRNSLGCSNEDEPKPMHQSWRISSGALSAAMSPRDNYASLRRENRELKLELARLRMRLNDLEREHVCMKRDMQRSNSRKFMSSFSKKIGKLSFFANSSSRASTSPSRHSYRTNSKVIERTCASTD</sequence>
<keyword evidence="2" id="KW-0597">Phosphoprotein</keyword>
<dbReference type="EMBL" id="VIEB01000679">
    <property type="protein sequence ID" value="TQD83425.1"/>
    <property type="molecule type" value="Genomic_DNA"/>
</dbReference>
<accession>A0A540LAD6</accession>
<feature type="region of interest" description="Disordered" evidence="6">
    <location>
        <begin position="1"/>
        <end position="22"/>
    </location>
</feature>
<comment type="pathway">
    <text evidence="1">Protein modification; protein ubiquitination.</text>
</comment>
<comment type="similarity">
    <text evidence="4">Belongs to the NPH3 family.</text>
</comment>
<evidence type="ECO:0000256" key="4">
    <source>
        <dbReference type="PROSITE-ProRule" id="PRU00982"/>
    </source>
</evidence>
<dbReference type="AlphaFoldDB" id="A0A540LAD6"/>
<feature type="coiled-coil region" evidence="5">
    <location>
        <begin position="531"/>
        <end position="572"/>
    </location>
</feature>
<evidence type="ECO:0000256" key="1">
    <source>
        <dbReference type="ARBA" id="ARBA00004906"/>
    </source>
</evidence>
<dbReference type="GO" id="GO:0016567">
    <property type="term" value="P:protein ubiquitination"/>
    <property type="evidence" value="ECO:0007669"/>
    <property type="project" value="UniProtKB-UniPathway"/>
</dbReference>
<keyword evidence="5" id="KW-0175">Coiled coil</keyword>
<dbReference type="PANTHER" id="PTHR32370">
    <property type="entry name" value="OS12G0117600 PROTEIN"/>
    <property type="match status" value="1"/>
</dbReference>
<dbReference type="PROSITE" id="PS50097">
    <property type="entry name" value="BTB"/>
    <property type="match status" value="1"/>
</dbReference>
<evidence type="ECO:0000313" key="10">
    <source>
        <dbReference type="Proteomes" id="UP000315295"/>
    </source>
</evidence>
<keyword evidence="3" id="KW-0833">Ubl conjugation pathway</keyword>
<keyword evidence="10" id="KW-1185">Reference proteome</keyword>
<feature type="region of interest" description="Disordered" evidence="6">
    <location>
        <begin position="366"/>
        <end position="385"/>
    </location>
</feature>
<gene>
    <name evidence="9" type="ORF">C1H46_031013</name>
</gene>
<dbReference type="InterPro" id="IPR043454">
    <property type="entry name" value="NPH3/RPT2-like"/>
</dbReference>
<evidence type="ECO:0000256" key="3">
    <source>
        <dbReference type="ARBA" id="ARBA00022786"/>
    </source>
</evidence>
<proteinExistence type="inferred from homology"/>
<evidence type="ECO:0008006" key="11">
    <source>
        <dbReference type="Google" id="ProtNLM"/>
    </source>
</evidence>
<dbReference type="InterPro" id="IPR000210">
    <property type="entry name" value="BTB/POZ_dom"/>
</dbReference>
<reference evidence="9 10" key="1">
    <citation type="journal article" date="2019" name="G3 (Bethesda)">
        <title>Sequencing of a Wild Apple (Malus baccata) Genome Unravels the Differences Between Cultivated and Wild Apple Species Regarding Disease Resistance and Cold Tolerance.</title>
        <authorList>
            <person name="Chen X."/>
        </authorList>
    </citation>
    <scope>NUCLEOTIDE SEQUENCE [LARGE SCALE GENOMIC DNA]</scope>
    <source>
        <strain evidence="10">cv. Shandingzi</strain>
        <tissue evidence="9">Leaves</tissue>
    </source>
</reference>
<evidence type="ECO:0000259" key="7">
    <source>
        <dbReference type="PROSITE" id="PS50097"/>
    </source>
</evidence>
<comment type="caution">
    <text evidence="9">The sequence shown here is derived from an EMBL/GenBank/DDBJ whole genome shotgun (WGS) entry which is preliminary data.</text>
</comment>
<dbReference type="PROSITE" id="PS51649">
    <property type="entry name" value="NPH3"/>
    <property type="match status" value="1"/>
</dbReference>
<dbReference type="Pfam" id="PF03000">
    <property type="entry name" value="NPH3"/>
    <property type="match status" value="1"/>
</dbReference>
<evidence type="ECO:0000256" key="6">
    <source>
        <dbReference type="SAM" id="MobiDB-lite"/>
    </source>
</evidence>
<protein>
    <recommendedName>
        <fullName evidence="11">NPH3 domain-containing protein</fullName>
    </recommendedName>
</protein>
<evidence type="ECO:0000256" key="5">
    <source>
        <dbReference type="SAM" id="Coils"/>
    </source>
</evidence>
<evidence type="ECO:0000313" key="9">
    <source>
        <dbReference type="EMBL" id="TQD83425.1"/>
    </source>
</evidence>
<dbReference type="InterPro" id="IPR011333">
    <property type="entry name" value="SKP1/BTB/POZ_sf"/>
</dbReference>
<dbReference type="InterPro" id="IPR027356">
    <property type="entry name" value="NPH3_dom"/>
</dbReference>